<proteinExistence type="predicted"/>
<gene>
    <name evidence="3" type="ORF">GIV53_12210</name>
</gene>
<name>A0A9Q4A4M0_PSESX</name>
<protein>
    <submittedName>
        <fullName evidence="3">DUF4157 domain-containing protein</fullName>
    </submittedName>
</protein>
<dbReference type="Proteomes" id="UP000814010">
    <property type="component" value="Unassembled WGS sequence"/>
</dbReference>
<feature type="non-terminal residue" evidence="3">
    <location>
        <position position="155"/>
    </location>
</feature>
<sequence length="155" mass="17114">MAEFDEPSKKHQNTGHENVYRQQGGAVLQNYRAVQCKAGPLEDNRENSRRGVVLEDNRGSSAKLAQKSSPPNNTGIPDQLKAGIESLSGMSMDHVKVHYNSDKPTQLNAHAYAQGSHIYLASGQEKHLPHEAWHIVQQAQGRVRPTVQMKGGVRV</sequence>
<dbReference type="AlphaFoldDB" id="A0A9Q4A4M0"/>
<feature type="region of interest" description="Disordered" evidence="1">
    <location>
        <begin position="1"/>
        <end position="26"/>
    </location>
</feature>
<dbReference type="EMBL" id="WKAE01000111">
    <property type="protein sequence ID" value="MCF5630063.1"/>
    <property type="molecule type" value="Genomic_DNA"/>
</dbReference>
<organism evidence="3 4">
    <name type="scientific">Pseudomonas syringae</name>
    <dbReference type="NCBI Taxonomy" id="317"/>
    <lineage>
        <taxon>Bacteria</taxon>
        <taxon>Pseudomonadati</taxon>
        <taxon>Pseudomonadota</taxon>
        <taxon>Gammaproteobacteria</taxon>
        <taxon>Pseudomonadales</taxon>
        <taxon>Pseudomonadaceae</taxon>
        <taxon>Pseudomonas</taxon>
    </lineage>
</organism>
<comment type="caution">
    <text evidence="3">The sequence shown here is derived from an EMBL/GenBank/DDBJ whole genome shotgun (WGS) entry which is preliminary data.</text>
</comment>
<accession>A0A9Q4A4M0</accession>
<feature type="region of interest" description="Disordered" evidence="1">
    <location>
        <begin position="39"/>
        <end position="78"/>
    </location>
</feature>
<feature type="compositionally biased region" description="Basic and acidic residues" evidence="1">
    <location>
        <begin position="40"/>
        <end position="58"/>
    </location>
</feature>
<evidence type="ECO:0000313" key="4">
    <source>
        <dbReference type="Proteomes" id="UP000814010"/>
    </source>
</evidence>
<feature type="domain" description="eCIS core" evidence="2">
    <location>
        <begin position="76"/>
        <end position="141"/>
    </location>
</feature>
<evidence type="ECO:0000259" key="2">
    <source>
        <dbReference type="Pfam" id="PF13699"/>
    </source>
</evidence>
<evidence type="ECO:0000256" key="1">
    <source>
        <dbReference type="SAM" id="MobiDB-lite"/>
    </source>
</evidence>
<dbReference type="InterPro" id="IPR025295">
    <property type="entry name" value="eCIS_core_dom"/>
</dbReference>
<evidence type="ECO:0000313" key="3">
    <source>
        <dbReference type="EMBL" id="MCF5630063.1"/>
    </source>
</evidence>
<reference evidence="3" key="1">
    <citation type="submission" date="2019-11" db="EMBL/GenBank/DDBJ databases">
        <title>Epiphytic Pseudomonas syringae from cherry orchards.</title>
        <authorList>
            <person name="Hulin M.T."/>
        </authorList>
    </citation>
    <scope>NUCLEOTIDE SEQUENCE</scope>
    <source>
        <strain evidence="3">PA-2-5E</strain>
    </source>
</reference>
<dbReference type="RefSeq" id="WP_236452924.1">
    <property type="nucleotide sequence ID" value="NZ_WKAE01000111.1"/>
</dbReference>
<feature type="compositionally biased region" description="Polar residues" evidence="1">
    <location>
        <begin position="66"/>
        <end position="76"/>
    </location>
</feature>
<dbReference type="Pfam" id="PF13699">
    <property type="entry name" value="eCIS_core"/>
    <property type="match status" value="1"/>
</dbReference>